<gene>
    <name evidence="1" type="ORF">EDB81DRAFT_828377</name>
</gene>
<evidence type="ECO:0000313" key="1">
    <source>
        <dbReference type="EMBL" id="KAH7111995.1"/>
    </source>
</evidence>
<keyword evidence="2" id="KW-1185">Reference proteome</keyword>
<name>A0A9P9IA10_9HYPO</name>
<protein>
    <submittedName>
        <fullName evidence="1">Uncharacterized protein</fullName>
    </submittedName>
</protein>
<sequence length="83" mass="9359">MCWLILDKDYTLTEDVTVYAAALLLDPAKRNSYIEECCPEEWHEGTVQSRCRDIALRAILGYACFINAKEGYGALKDALRAAK</sequence>
<evidence type="ECO:0000313" key="2">
    <source>
        <dbReference type="Proteomes" id="UP000738349"/>
    </source>
</evidence>
<dbReference type="OrthoDB" id="5020773at2759"/>
<accession>A0A9P9IA10</accession>
<proteinExistence type="predicted"/>
<dbReference type="EMBL" id="JAGMUV010000039">
    <property type="protein sequence ID" value="KAH7111995.1"/>
    <property type="molecule type" value="Genomic_DNA"/>
</dbReference>
<reference evidence="1" key="1">
    <citation type="journal article" date="2021" name="Nat. Commun.">
        <title>Genetic determinants of endophytism in the Arabidopsis root mycobiome.</title>
        <authorList>
            <person name="Mesny F."/>
            <person name="Miyauchi S."/>
            <person name="Thiergart T."/>
            <person name="Pickel B."/>
            <person name="Atanasova L."/>
            <person name="Karlsson M."/>
            <person name="Huettel B."/>
            <person name="Barry K.W."/>
            <person name="Haridas S."/>
            <person name="Chen C."/>
            <person name="Bauer D."/>
            <person name="Andreopoulos W."/>
            <person name="Pangilinan J."/>
            <person name="LaButti K."/>
            <person name="Riley R."/>
            <person name="Lipzen A."/>
            <person name="Clum A."/>
            <person name="Drula E."/>
            <person name="Henrissat B."/>
            <person name="Kohler A."/>
            <person name="Grigoriev I.V."/>
            <person name="Martin F.M."/>
            <person name="Hacquard S."/>
        </authorList>
    </citation>
    <scope>NUCLEOTIDE SEQUENCE</scope>
    <source>
        <strain evidence="1">MPI-CAGE-AT-0147</strain>
    </source>
</reference>
<comment type="caution">
    <text evidence="1">The sequence shown here is derived from an EMBL/GenBank/DDBJ whole genome shotgun (WGS) entry which is preliminary data.</text>
</comment>
<dbReference type="Proteomes" id="UP000738349">
    <property type="component" value="Unassembled WGS sequence"/>
</dbReference>
<dbReference type="AlphaFoldDB" id="A0A9P9IA10"/>
<organism evidence="1 2">
    <name type="scientific">Dactylonectria macrodidyma</name>
    <dbReference type="NCBI Taxonomy" id="307937"/>
    <lineage>
        <taxon>Eukaryota</taxon>
        <taxon>Fungi</taxon>
        <taxon>Dikarya</taxon>
        <taxon>Ascomycota</taxon>
        <taxon>Pezizomycotina</taxon>
        <taxon>Sordariomycetes</taxon>
        <taxon>Hypocreomycetidae</taxon>
        <taxon>Hypocreales</taxon>
        <taxon>Nectriaceae</taxon>
        <taxon>Dactylonectria</taxon>
    </lineage>
</organism>